<gene>
    <name evidence="12" type="ORF">SanaruYs_28300</name>
</gene>
<dbReference type="EC" id="2.7.13.3" evidence="2"/>
<evidence type="ECO:0000256" key="6">
    <source>
        <dbReference type="ARBA" id="ARBA00022777"/>
    </source>
</evidence>
<evidence type="ECO:0000256" key="5">
    <source>
        <dbReference type="ARBA" id="ARBA00022741"/>
    </source>
</evidence>
<dbReference type="GO" id="GO:0030295">
    <property type="term" value="F:protein kinase activator activity"/>
    <property type="evidence" value="ECO:0007669"/>
    <property type="project" value="TreeGrafter"/>
</dbReference>
<reference evidence="12 13" key="1">
    <citation type="submission" date="2018-11" db="EMBL/GenBank/DDBJ databases">
        <title>Chryseotalea sanarue gen. nov., sp., nov., a member of the family Cytophagaceae, isolated from a brackish lake in Hamamatsu Japan.</title>
        <authorList>
            <person name="Maejima Y."/>
            <person name="Iino T."/>
            <person name="Muraguchi Y."/>
            <person name="Fukuda K."/>
            <person name="Ohkuma M."/>
            <person name="Moriuchi R."/>
            <person name="Dohra H."/>
            <person name="Kimbara K."/>
            <person name="Shintani M."/>
        </authorList>
    </citation>
    <scope>NUCLEOTIDE SEQUENCE [LARGE SCALE GENOMIC DNA]</scope>
    <source>
        <strain evidence="12 13">Ys</strain>
    </source>
</reference>
<evidence type="ECO:0000256" key="8">
    <source>
        <dbReference type="ARBA" id="ARBA00023012"/>
    </source>
</evidence>
<dbReference type="Pfam" id="PF02518">
    <property type="entry name" value="HATPase_c"/>
    <property type="match status" value="1"/>
</dbReference>
<dbReference type="InterPro" id="IPR003661">
    <property type="entry name" value="HisK_dim/P_dom"/>
</dbReference>
<protein>
    <recommendedName>
        <fullName evidence="2">histidine kinase</fullName>
        <ecNumber evidence="2">2.7.13.3</ecNumber>
    </recommendedName>
</protein>
<dbReference type="InterPro" id="IPR011990">
    <property type="entry name" value="TPR-like_helical_dom_sf"/>
</dbReference>
<evidence type="ECO:0000256" key="1">
    <source>
        <dbReference type="ARBA" id="ARBA00000085"/>
    </source>
</evidence>
<keyword evidence="3" id="KW-0597">Phosphoprotein</keyword>
<keyword evidence="8" id="KW-0902">Two-component regulatory system</keyword>
<keyword evidence="13" id="KW-1185">Reference proteome</keyword>
<accession>A0A401UCH7</accession>
<dbReference type="AlphaFoldDB" id="A0A401UCH7"/>
<dbReference type="InterPro" id="IPR004358">
    <property type="entry name" value="Sig_transdc_His_kin-like_C"/>
</dbReference>
<dbReference type="PROSITE" id="PS50109">
    <property type="entry name" value="HIS_KIN"/>
    <property type="match status" value="1"/>
</dbReference>
<evidence type="ECO:0000256" key="9">
    <source>
        <dbReference type="SAM" id="Coils"/>
    </source>
</evidence>
<keyword evidence="6" id="KW-0418">Kinase</keyword>
<evidence type="ECO:0000313" key="13">
    <source>
        <dbReference type="Proteomes" id="UP000288227"/>
    </source>
</evidence>
<dbReference type="GO" id="GO:0007234">
    <property type="term" value="P:osmosensory signaling via phosphorelay pathway"/>
    <property type="evidence" value="ECO:0007669"/>
    <property type="project" value="TreeGrafter"/>
</dbReference>
<dbReference type="GO" id="GO:0000155">
    <property type="term" value="F:phosphorelay sensor kinase activity"/>
    <property type="evidence" value="ECO:0007669"/>
    <property type="project" value="InterPro"/>
</dbReference>
<dbReference type="Gene3D" id="1.25.40.10">
    <property type="entry name" value="Tetratricopeptide repeat domain"/>
    <property type="match status" value="1"/>
</dbReference>
<evidence type="ECO:0000256" key="2">
    <source>
        <dbReference type="ARBA" id="ARBA00012438"/>
    </source>
</evidence>
<dbReference type="GO" id="GO:0005524">
    <property type="term" value="F:ATP binding"/>
    <property type="evidence" value="ECO:0007669"/>
    <property type="project" value="UniProtKB-KW"/>
</dbReference>
<keyword evidence="10" id="KW-1133">Transmembrane helix</keyword>
<dbReference type="InterPro" id="IPR036890">
    <property type="entry name" value="HATPase_C_sf"/>
</dbReference>
<dbReference type="EMBL" id="BHXQ01000005">
    <property type="protein sequence ID" value="GCC52593.1"/>
    <property type="molecule type" value="Genomic_DNA"/>
</dbReference>
<dbReference type="SUPFAM" id="SSF48452">
    <property type="entry name" value="TPR-like"/>
    <property type="match status" value="1"/>
</dbReference>
<dbReference type="SUPFAM" id="SSF47384">
    <property type="entry name" value="Homodimeric domain of signal transducing histidine kinase"/>
    <property type="match status" value="1"/>
</dbReference>
<comment type="catalytic activity">
    <reaction evidence="1">
        <text>ATP + protein L-histidine = ADP + protein N-phospho-L-histidine.</text>
        <dbReference type="EC" id="2.7.13.3"/>
    </reaction>
</comment>
<dbReference type="SMART" id="SM00387">
    <property type="entry name" value="HATPase_c"/>
    <property type="match status" value="1"/>
</dbReference>
<evidence type="ECO:0000256" key="4">
    <source>
        <dbReference type="ARBA" id="ARBA00022679"/>
    </source>
</evidence>
<keyword evidence="9" id="KW-0175">Coiled coil</keyword>
<dbReference type="InterPro" id="IPR005467">
    <property type="entry name" value="His_kinase_dom"/>
</dbReference>
<dbReference type="SUPFAM" id="SSF55874">
    <property type="entry name" value="ATPase domain of HSP90 chaperone/DNA topoisomerase II/histidine kinase"/>
    <property type="match status" value="1"/>
</dbReference>
<keyword evidence="10" id="KW-0812">Transmembrane</keyword>
<evidence type="ECO:0000256" key="3">
    <source>
        <dbReference type="ARBA" id="ARBA00022553"/>
    </source>
</evidence>
<feature type="domain" description="Histidine kinase" evidence="11">
    <location>
        <begin position="475"/>
        <end position="686"/>
    </location>
</feature>
<dbReference type="GO" id="GO:0000156">
    <property type="term" value="F:phosphorelay response regulator activity"/>
    <property type="evidence" value="ECO:0007669"/>
    <property type="project" value="TreeGrafter"/>
</dbReference>
<dbReference type="Gene3D" id="3.30.565.10">
    <property type="entry name" value="Histidine kinase-like ATPase, C-terminal domain"/>
    <property type="match status" value="1"/>
</dbReference>
<evidence type="ECO:0000256" key="7">
    <source>
        <dbReference type="ARBA" id="ARBA00022840"/>
    </source>
</evidence>
<feature type="transmembrane region" description="Helical" evidence="10">
    <location>
        <begin position="383"/>
        <end position="403"/>
    </location>
</feature>
<dbReference type="InterPro" id="IPR003594">
    <property type="entry name" value="HATPase_dom"/>
</dbReference>
<organism evidence="12 13">
    <name type="scientific">Chryseotalea sanaruensis</name>
    <dbReference type="NCBI Taxonomy" id="2482724"/>
    <lineage>
        <taxon>Bacteria</taxon>
        <taxon>Pseudomonadati</taxon>
        <taxon>Bacteroidota</taxon>
        <taxon>Cytophagia</taxon>
        <taxon>Cytophagales</taxon>
        <taxon>Chryseotaleaceae</taxon>
        <taxon>Chryseotalea</taxon>
    </lineage>
</organism>
<sequence>MKVIDSLVQIFPSVTERERQEVIFSELSHELSLLEKKQAFEWAYKIRTLAEKSKTPYAYFFASLNLAKLSHIFQDQDNTLRFMLTGIAYSVKNEDRVVTSYVYYYSAEYFRYLNMLPLALEHCLIAADAFTELSNYTYASRSHSLACNLYHSVRNYNQSVDEGLASLEDIKKVPYNELAFVDKFTMMSTHNTIGLSSYKLKNFEQSLLHYNEAEKLAKEIKNDFWVALVNGNRASVYIELKEFEKALEGLKLDFTTSRKQKEYESAARACVLMASVFIELNKMKEANLYFDSVLYLINDPHTFRFSTYWMVQSKLRRAKGDLLGALESNEIHLRMIDSINYQKEALDLASVKTSYELQKKQVEIEGFAAKEQQHQDQIKLQSIIILSSIIILILLLSLIFIYIRYVNRLKSNNSIIKQQRDEIENKNEELQVQSKNLKEINDLMLTLNNQLELKVSERTHELEKTMEELDTFLYRSSHDMRRPLSTLLGLENIAKIEVKEENGLKLFHMVAETALQMDRMLLKMQMAHELDQMEDKTELVTLSFLIRDLIKRAQQLGTNTSIVYEGSHHLEFFSNSRLLHIIFYNLFENAINFRKTDGNELASIKVKVDQTDDWVVVTLEDNGIGIDADYLNKIFDQYFKGTQISKGNGLGLYLVKKAVNKLRGKIEVKSILNTGTIFLVSLPKRHFHY</sequence>
<keyword evidence="7 12" id="KW-0067">ATP-binding</keyword>
<comment type="caution">
    <text evidence="12">The sequence shown here is derived from an EMBL/GenBank/DDBJ whole genome shotgun (WGS) entry which is preliminary data.</text>
</comment>
<feature type="coiled-coil region" evidence="9">
    <location>
        <begin position="406"/>
        <end position="468"/>
    </location>
</feature>
<keyword evidence="10" id="KW-0472">Membrane</keyword>
<evidence type="ECO:0000259" key="11">
    <source>
        <dbReference type="PROSITE" id="PS50109"/>
    </source>
</evidence>
<dbReference type="PANTHER" id="PTHR42878">
    <property type="entry name" value="TWO-COMPONENT HISTIDINE KINASE"/>
    <property type="match status" value="1"/>
</dbReference>
<dbReference type="PANTHER" id="PTHR42878:SF7">
    <property type="entry name" value="SENSOR HISTIDINE KINASE GLRK"/>
    <property type="match status" value="1"/>
</dbReference>
<dbReference type="InterPro" id="IPR050351">
    <property type="entry name" value="BphY/WalK/GraS-like"/>
</dbReference>
<keyword evidence="5" id="KW-0547">Nucleotide-binding</keyword>
<keyword evidence="4" id="KW-0808">Transferase</keyword>
<name>A0A401UCH7_9BACT</name>
<proteinExistence type="predicted"/>
<evidence type="ECO:0000256" key="10">
    <source>
        <dbReference type="SAM" id="Phobius"/>
    </source>
</evidence>
<dbReference type="InterPro" id="IPR036097">
    <property type="entry name" value="HisK_dim/P_sf"/>
</dbReference>
<dbReference type="PRINTS" id="PR00344">
    <property type="entry name" value="BCTRLSENSOR"/>
</dbReference>
<dbReference type="CDD" id="cd00082">
    <property type="entry name" value="HisKA"/>
    <property type="match status" value="1"/>
</dbReference>
<evidence type="ECO:0000313" key="12">
    <source>
        <dbReference type="EMBL" id="GCC52593.1"/>
    </source>
</evidence>
<dbReference type="Proteomes" id="UP000288227">
    <property type="component" value="Unassembled WGS sequence"/>
</dbReference>